<comment type="caution">
    <text evidence="1">The sequence shown here is derived from an EMBL/GenBank/DDBJ whole genome shotgun (WGS) entry which is preliminary data.</text>
</comment>
<evidence type="ECO:0000313" key="2">
    <source>
        <dbReference type="Proteomes" id="UP000597444"/>
    </source>
</evidence>
<name>A0A8J3IT90_9CHLR</name>
<dbReference type="EMBL" id="BNJK01000001">
    <property type="protein sequence ID" value="GHO97459.1"/>
    <property type="molecule type" value="Genomic_DNA"/>
</dbReference>
<evidence type="ECO:0000313" key="1">
    <source>
        <dbReference type="EMBL" id="GHO97459.1"/>
    </source>
</evidence>
<dbReference type="InterPro" id="IPR036188">
    <property type="entry name" value="FAD/NAD-bd_sf"/>
</dbReference>
<reference evidence="1" key="1">
    <citation type="submission" date="2020-10" db="EMBL/GenBank/DDBJ databases">
        <title>Taxonomic study of unclassified bacteria belonging to the class Ktedonobacteria.</title>
        <authorList>
            <person name="Yabe S."/>
            <person name="Wang C.M."/>
            <person name="Zheng Y."/>
            <person name="Sakai Y."/>
            <person name="Cavaletti L."/>
            <person name="Monciardini P."/>
            <person name="Donadio S."/>
        </authorList>
    </citation>
    <scope>NUCLEOTIDE SEQUENCE</scope>
    <source>
        <strain evidence="1">ID150040</strain>
    </source>
</reference>
<organism evidence="1 2">
    <name type="scientific">Reticulibacter mediterranei</name>
    <dbReference type="NCBI Taxonomy" id="2778369"/>
    <lineage>
        <taxon>Bacteria</taxon>
        <taxon>Bacillati</taxon>
        <taxon>Chloroflexota</taxon>
        <taxon>Ktedonobacteria</taxon>
        <taxon>Ktedonobacterales</taxon>
        <taxon>Reticulibacteraceae</taxon>
        <taxon>Reticulibacter</taxon>
    </lineage>
</organism>
<sequence>MVTQKKNFASARQEREAFFWQALQIRPELVAGLRVARQVHSLREEGDYSYAMKQICGETFVLVAMPLVSWIRSFRRE</sequence>
<gene>
    <name evidence="1" type="ORF">KSF_075070</name>
</gene>
<keyword evidence="2" id="KW-1185">Reference proteome</keyword>
<dbReference type="RefSeq" id="WP_220208013.1">
    <property type="nucleotide sequence ID" value="NZ_BNJK01000001.1"/>
</dbReference>
<proteinExistence type="predicted"/>
<protein>
    <submittedName>
        <fullName evidence="1">Uncharacterized protein</fullName>
    </submittedName>
</protein>
<dbReference type="Proteomes" id="UP000597444">
    <property type="component" value="Unassembled WGS sequence"/>
</dbReference>
<dbReference type="AlphaFoldDB" id="A0A8J3IT90"/>
<dbReference type="Gene3D" id="3.50.50.60">
    <property type="entry name" value="FAD/NAD(P)-binding domain"/>
    <property type="match status" value="1"/>
</dbReference>
<accession>A0A8J3IT90</accession>